<keyword evidence="15 21" id="KW-0496">Mitochondrion</keyword>
<feature type="domain" description="NADH:quinone oxidoreductase/Mrp antiporter transmembrane" evidence="20">
    <location>
        <begin position="15"/>
        <end position="268"/>
    </location>
</feature>
<sequence>MKFMVLTLFIIFSCTNWVIMWVGMEIMTFFFISLYMMKKNFFLIKHFSWKYFLIQSISSALMFLSFVMLKGLSLIFSLSFLSCFLMTLGMMIKLGMPPFHSWMFKICENMEWDMFFLFNTIQKISPMITLMTYESFMKFVMYFVIFSSIFSILCMWEYSIRRFILFSSILNTNWMLMCMMASKFVFLEYLVFYTFSMLCLCKLLESTFSEEVTYSWISSFWANKFMTMLCILTICGLPPFLGFFIKVELINYMISMNFLLVFMNMMSSTLMMYMYLHMSMSMVSMLKASNDYLKKMKKIMIIIIFSQIVWIFMYV</sequence>
<comment type="similarity">
    <text evidence="3">Belongs to the complex I subunit 2 family.</text>
</comment>
<keyword evidence="8 19" id="KW-0812">Transmembrane</keyword>
<organism evidence="21">
    <name type="scientific">Ibidoecus bisignatus</name>
    <name type="common">glossy ibis head louse</name>
    <dbReference type="NCBI Taxonomy" id="236520"/>
    <lineage>
        <taxon>Eukaryota</taxon>
        <taxon>Metazoa</taxon>
        <taxon>Ecdysozoa</taxon>
        <taxon>Arthropoda</taxon>
        <taxon>Hexapoda</taxon>
        <taxon>Insecta</taxon>
        <taxon>Pterygota</taxon>
        <taxon>Neoptera</taxon>
        <taxon>Paraneoptera</taxon>
        <taxon>Psocodea</taxon>
        <taxon>Troctomorpha</taxon>
        <taxon>Phthiraptera</taxon>
        <taxon>Ischnocera</taxon>
        <taxon>Philopteridae</taxon>
        <taxon>Ibidoecus</taxon>
    </lineage>
</organism>
<feature type="transmembrane region" description="Helical" evidence="19">
    <location>
        <begin position="74"/>
        <end position="94"/>
    </location>
</feature>
<evidence type="ECO:0000256" key="14">
    <source>
        <dbReference type="ARBA" id="ARBA00023075"/>
    </source>
</evidence>
<dbReference type="PANTHER" id="PTHR46552:SF1">
    <property type="entry name" value="NADH-UBIQUINONE OXIDOREDUCTASE CHAIN 2"/>
    <property type="match status" value="1"/>
</dbReference>
<dbReference type="GO" id="GO:0006120">
    <property type="term" value="P:mitochondrial electron transport, NADH to ubiquinone"/>
    <property type="evidence" value="ECO:0007669"/>
    <property type="project" value="TreeGrafter"/>
</dbReference>
<keyword evidence="11" id="KW-0249">Electron transport</keyword>
<feature type="transmembrane region" description="Helical" evidence="19">
    <location>
        <begin position="49"/>
        <end position="68"/>
    </location>
</feature>
<feature type="transmembrane region" description="Helical" evidence="19">
    <location>
        <begin position="296"/>
        <end position="314"/>
    </location>
</feature>
<dbReference type="AlphaFoldDB" id="G1EN85"/>
<evidence type="ECO:0000313" key="21">
    <source>
        <dbReference type="EMBL" id="AEM23868.1"/>
    </source>
</evidence>
<feature type="transmembrane region" description="Helical" evidence="19">
    <location>
        <begin position="257"/>
        <end position="276"/>
    </location>
</feature>
<protein>
    <recommendedName>
        <fullName evidence="5">NADH-ubiquinone oxidoreductase chain 2</fullName>
        <ecNumber evidence="4">7.1.1.2</ecNumber>
    </recommendedName>
    <alternativeName>
        <fullName evidence="17">NADH dehydrogenase subunit 2</fullName>
    </alternativeName>
</protein>
<evidence type="ECO:0000256" key="13">
    <source>
        <dbReference type="ARBA" id="ARBA00023027"/>
    </source>
</evidence>
<dbReference type="CTD" id="4536"/>
<keyword evidence="10" id="KW-1278">Translocase</keyword>
<dbReference type="EMBL" id="JN122005">
    <property type="protein sequence ID" value="AEM23868.1"/>
    <property type="molecule type" value="Genomic_DNA"/>
</dbReference>
<evidence type="ECO:0000256" key="7">
    <source>
        <dbReference type="ARBA" id="ARBA00022660"/>
    </source>
</evidence>
<name>G1EN85_9NEOP</name>
<evidence type="ECO:0000256" key="8">
    <source>
        <dbReference type="ARBA" id="ARBA00022692"/>
    </source>
</evidence>
<evidence type="ECO:0000256" key="11">
    <source>
        <dbReference type="ARBA" id="ARBA00022982"/>
    </source>
</evidence>
<dbReference type="GeneID" id="11123358"/>
<dbReference type="InterPro" id="IPR050175">
    <property type="entry name" value="Complex_I_Subunit_2"/>
</dbReference>
<evidence type="ECO:0000256" key="16">
    <source>
        <dbReference type="ARBA" id="ARBA00023136"/>
    </source>
</evidence>
<proteinExistence type="inferred from homology"/>
<evidence type="ECO:0000256" key="6">
    <source>
        <dbReference type="ARBA" id="ARBA00022448"/>
    </source>
</evidence>
<dbReference type="RefSeq" id="YP_004842328.1">
    <property type="nucleotide sequence ID" value="NC_015999.1"/>
</dbReference>
<evidence type="ECO:0000256" key="19">
    <source>
        <dbReference type="SAM" id="Phobius"/>
    </source>
</evidence>
<comment type="catalytic activity">
    <reaction evidence="18">
        <text>a ubiquinone + NADH + 5 H(+)(in) = a ubiquinol + NAD(+) + 4 H(+)(out)</text>
        <dbReference type="Rhea" id="RHEA:29091"/>
        <dbReference type="Rhea" id="RHEA-COMP:9565"/>
        <dbReference type="Rhea" id="RHEA-COMP:9566"/>
        <dbReference type="ChEBI" id="CHEBI:15378"/>
        <dbReference type="ChEBI" id="CHEBI:16389"/>
        <dbReference type="ChEBI" id="CHEBI:17976"/>
        <dbReference type="ChEBI" id="CHEBI:57540"/>
        <dbReference type="ChEBI" id="CHEBI:57945"/>
        <dbReference type="EC" id="7.1.1.2"/>
    </reaction>
</comment>
<keyword evidence="14" id="KW-0830">Ubiquinone</keyword>
<dbReference type="InterPro" id="IPR001750">
    <property type="entry name" value="ND/Mrp_TM"/>
</dbReference>
<dbReference type="PANTHER" id="PTHR46552">
    <property type="entry name" value="NADH-UBIQUINONE OXIDOREDUCTASE CHAIN 2"/>
    <property type="match status" value="1"/>
</dbReference>
<accession>G1EN85</accession>
<gene>
    <name evidence="21" type="primary">ND2</name>
</gene>
<evidence type="ECO:0000256" key="17">
    <source>
        <dbReference type="ARBA" id="ARBA00031028"/>
    </source>
</evidence>
<dbReference type="GO" id="GO:0008137">
    <property type="term" value="F:NADH dehydrogenase (ubiquinone) activity"/>
    <property type="evidence" value="ECO:0007669"/>
    <property type="project" value="UniProtKB-EC"/>
</dbReference>
<keyword evidence="16 19" id="KW-0472">Membrane</keyword>
<keyword evidence="7" id="KW-0679">Respiratory chain</keyword>
<feature type="transmembrane region" description="Helical" evidence="19">
    <location>
        <begin position="6"/>
        <end position="37"/>
    </location>
</feature>
<evidence type="ECO:0000256" key="18">
    <source>
        <dbReference type="ARBA" id="ARBA00049551"/>
    </source>
</evidence>
<feature type="transmembrane region" description="Helical" evidence="19">
    <location>
        <begin position="139"/>
        <end position="158"/>
    </location>
</feature>
<keyword evidence="9" id="KW-0999">Mitochondrion inner membrane</keyword>
<geneLocation type="mitochondrion" evidence="21"/>
<evidence type="ECO:0000256" key="5">
    <source>
        <dbReference type="ARBA" id="ARBA00021008"/>
    </source>
</evidence>
<evidence type="ECO:0000256" key="12">
    <source>
        <dbReference type="ARBA" id="ARBA00022989"/>
    </source>
</evidence>
<dbReference type="EC" id="7.1.1.2" evidence="4"/>
<comment type="function">
    <text evidence="1">Core subunit of the mitochondrial membrane respiratory chain NADH dehydrogenase (Complex I) that is believed to belong to the minimal assembly required for catalysis. Complex I functions in the transfer of electrons from NADH to the respiratory chain. The immediate electron acceptor for the enzyme is believed to be ubiquinone.</text>
</comment>
<dbReference type="GO" id="GO:0005743">
    <property type="term" value="C:mitochondrial inner membrane"/>
    <property type="evidence" value="ECO:0007669"/>
    <property type="project" value="UniProtKB-SubCell"/>
</dbReference>
<evidence type="ECO:0000256" key="2">
    <source>
        <dbReference type="ARBA" id="ARBA00004448"/>
    </source>
</evidence>
<dbReference type="Pfam" id="PF00361">
    <property type="entry name" value="Proton_antipo_M"/>
    <property type="match status" value="1"/>
</dbReference>
<keyword evidence="12 19" id="KW-1133">Transmembrane helix</keyword>
<reference evidence="21" key="1">
    <citation type="journal article" date="2011" name="BMC Genomics">
        <title>Mitochondrial genome deletions and minicircles are common in lice (Insecta: Phthiraptera).</title>
        <authorList>
            <person name="Cameron S.L."/>
            <person name="Yoshizawa K."/>
            <person name="Mizukoshi A."/>
            <person name="Whiting M.F."/>
            <person name="Johnson K.P."/>
        </authorList>
    </citation>
    <scope>NUCLEOTIDE SEQUENCE</scope>
</reference>
<keyword evidence="13" id="KW-0520">NAD</keyword>
<evidence type="ECO:0000256" key="15">
    <source>
        <dbReference type="ARBA" id="ARBA00023128"/>
    </source>
</evidence>
<comment type="subcellular location">
    <subcellularLocation>
        <location evidence="2">Mitochondrion inner membrane</location>
        <topology evidence="2">Multi-pass membrane protein</topology>
    </subcellularLocation>
</comment>
<evidence type="ECO:0000256" key="10">
    <source>
        <dbReference type="ARBA" id="ARBA00022967"/>
    </source>
</evidence>
<evidence type="ECO:0000259" key="20">
    <source>
        <dbReference type="Pfam" id="PF00361"/>
    </source>
</evidence>
<evidence type="ECO:0000256" key="4">
    <source>
        <dbReference type="ARBA" id="ARBA00012944"/>
    </source>
</evidence>
<keyword evidence="6" id="KW-0813">Transport</keyword>
<evidence type="ECO:0000256" key="3">
    <source>
        <dbReference type="ARBA" id="ARBA00007012"/>
    </source>
</evidence>
<feature type="transmembrane region" description="Helical" evidence="19">
    <location>
        <begin position="225"/>
        <end position="245"/>
    </location>
</feature>
<evidence type="ECO:0000256" key="9">
    <source>
        <dbReference type="ARBA" id="ARBA00022792"/>
    </source>
</evidence>
<evidence type="ECO:0000256" key="1">
    <source>
        <dbReference type="ARBA" id="ARBA00003257"/>
    </source>
</evidence>